<dbReference type="RefSeq" id="WP_143125128.1">
    <property type="nucleotide sequence ID" value="NZ_VJMG01000023.1"/>
</dbReference>
<sequence>MGLILAHQSNPRNGGPSYSFGHRLRRMWFSFVWNACCRWTPVPLHRWRRFVLRLFGAKISDTAKIYPSVKIWYPANLDMAEYSCLGPEVNCYSMDRISLASYSLVSQGAYLCAGTHEVDGEGFQLITKPITIEANAWVAAEAFVGPGVTVGEWAVLGARGVAFRNLDPKTIYAGNPAKPLRLRRLPGEIT</sequence>
<comment type="caution">
    <text evidence="3">The sequence shown here is derived from an EMBL/GenBank/DDBJ whole genome shotgun (WGS) entry which is preliminary data.</text>
</comment>
<keyword evidence="2 3" id="KW-0808">Transferase</keyword>
<evidence type="ECO:0000256" key="1">
    <source>
        <dbReference type="ARBA" id="ARBA00007274"/>
    </source>
</evidence>
<organism evidence="3 4">
    <name type="scientific">Rhizobium straminoryzae</name>
    <dbReference type="NCBI Taxonomy" id="1387186"/>
    <lineage>
        <taxon>Bacteria</taxon>
        <taxon>Pseudomonadati</taxon>
        <taxon>Pseudomonadota</taxon>
        <taxon>Alphaproteobacteria</taxon>
        <taxon>Hyphomicrobiales</taxon>
        <taxon>Rhizobiaceae</taxon>
        <taxon>Rhizobium/Agrobacterium group</taxon>
        <taxon>Rhizobium</taxon>
    </lineage>
</organism>
<dbReference type="Gene3D" id="2.160.10.10">
    <property type="entry name" value="Hexapeptide repeat proteins"/>
    <property type="match status" value="1"/>
</dbReference>
<dbReference type="PANTHER" id="PTHR23416:SF23">
    <property type="entry name" value="ACETYLTRANSFERASE C18B11.09C-RELATED"/>
    <property type="match status" value="1"/>
</dbReference>
<dbReference type="PANTHER" id="PTHR23416">
    <property type="entry name" value="SIALIC ACID SYNTHASE-RELATED"/>
    <property type="match status" value="1"/>
</dbReference>
<evidence type="ECO:0000313" key="4">
    <source>
        <dbReference type="Proteomes" id="UP000316801"/>
    </source>
</evidence>
<protein>
    <submittedName>
        <fullName evidence="3">Putative colanic acid biosynthesis acetyltransferase</fullName>
    </submittedName>
</protein>
<gene>
    <name evidence="3" type="ORF">FNA46_10415</name>
</gene>
<dbReference type="GO" id="GO:0005829">
    <property type="term" value="C:cytosol"/>
    <property type="evidence" value="ECO:0007669"/>
    <property type="project" value="TreeGrafter"/>
</dbReference>
<dbReference type="Proteomes" id="UP000316801">
    <property type="component" value="Unassembled WGS sequence"/>
</dbReference>
<evidence type="ECO:0000313" key="3">
    <source>
        <dbReference type="EMBL" id="TRL39167.1"/>
    </source>
</evidence>
<name>A0A549TBA6_9HYPH</name>
<comment type="similarity">
    <text evidence="1">Belongs to the transferase hexapeptide repeat family.</text>
</comment>
<dbReference type="CDD" id="cd05825">
    <property type="entry name" value="LbH_wcaF_like"/>
    <property type="match status" value="1"/>
</dbReference>
<keyword evidence="4" id="KW-1185">Reference proteome</keyword>
<proteinExistence type="inferred from homology"/>
<dbReference type="InterPro" id="IPR011004">
    <property type="entry name" value="Trimer_LpxA-like_sf"/>
</dbReference>
<dbReference type="InterPro" id="IPR051159">
    <property type="entry name" value="Hexapeptide_acetyltransf"/>
</dbReference>
<reference evidence="3 4" key="1">
    <citation type="submission" date="2019-07" db="EMBL/GenBank/DDBJ databases">
        <title>Ln-dependent methylotrophs.</title>
        <authorList>
            <person name="Tani A."/>
        </authorList>
    </citation>
    <scope>NUCLEOTIDE SEQUENCE [LARGE SCALE GENOMIC DNA]</scope>
    <source>
        <strain evidence="3 4">SM12</strain>
    </source>
</reference>
<dbReference type="GO" id="GO:0008374">
    <property type="term" value="F:O-acyltransferase activity"/>
    <property type="evidence" value="ECO:0007669"/>
    <property type="project" value="TreeGrafter"/>
</dbReference>
<dbReference type="SUPFAM" id="SSF51161">
    <property type="entry name" value="Trimeric LpxA-like enzymes"/>
    <property type="match status" value="1"/>
</dbReference>
<accession>A0A549TBA6</accession>
<dbReference type="AlphaFoldDB" id="A0A549TBA6"/>
<dbReference type="EMBL" id="VJMG01000023">
    <property type="protein sequence ID" value="TRL39167.1"/>
    <property type="molecule type" value="Genomic_DNA"/>
</dbReference>
<evidence type="ECO:0000256" key="2">
    <source>
        <dbReference type="ARBA" id="ARBA00022679"/>
    </source>
</evidence>